<evidence type="ECO:0000313" key="3">
    <source>
        <dbReference type="Proteomes" id="UP000014500"/>
    </source>
</evidence>
<dbReference type="EMBL" id="JH432116">
    <property type="status" value="NOT_ANNOTATED_CDS"/>
    <property type="molecule type" value="Genomic_DNA"/>
</dbReference>
<reference evidence="3" key="1">
    <citation type="submission" date="2011-05" db="EMBL/GenBank/DDBJ databases">
        <authorList>
            <person name="Richards S.R."/>
            <person name="Qu J."/>
            <person name="Jiang H."/>
            <person name="Jhangiani S.N."/>
            <person name="Agravi P."/>
            <person name="Goodspeed R."/>
            <person name="Gross S."/>
            <person name="Mandapat C."/>
            <person name="Jackson L."/>
            <person name="Mathew T."/>
            <person name="Pu L."/>
            <person name="Thornton R."/>
            <person name="Saada N."/>
            <person name="Wilczek-Boney K.B."/>
            <person name="Lee S."/>
            <person name="Kovar C."/>
            <person name="Wu Y."/>
            <person name="Scherer S.E."/>
            <person name="Worley K.C."/>
            <person name="Muzny D.M."/>
            <person name="Gibbs R."/>
        </authorList>
    </citation>
    <scope>NUCLEOTIDE SEQUENCE</scope>
    <source>
        <strain evidence="3">Brora</strain>
    </source>
</reference>
<dbReference type="PROSITE" id="PS50213">
    <property type="entry name" value="FAS1"/>
    <property type="match status" value="1"/>
</dbReference>
<dbReference type="HOGENOM" id="CLU_2419437_0_0_1"/>
<dbReference type="Proteomes" id="UP000014500">
    <property type="component" value="Unassembled WGS sequence"/>
</dbReference>
<dbReference type="SUPFAM" id="SSF82153">
    <property type="entry name" value="FAS1 domain"/>
    <property type="match status" value="1"/>
</dbReference>
<keyword evidence="3" id="KW-1185">Reference proteome</keyword>
<dbReference type="AlphaFoldDB" id="T1JE54"/>
<proteinExistence type="predicted"/>
<organism evidence="2 3">
    <name type="scientific">Strigamia maritima</name>
    <name type="common">European centipede</name>
    <name type="synonym">Geophilus maritimus</name>
    <dbReference type="NCBI Taxonomy" id="126957"/>
    <lineage>
        <taxon>Eukaryota</taxon>
        <taxon>Metazoa</taxon>
        <taxon>Ecdysozoa</taxon>
        <taxon>Arthropoda</taxon>
        <taxon>Myriapoda</taxon>
        <taxon>Chilopoda</taxon>
        <taxon>Pleurostigmophora</taxon>
        <taxon>Geophilomorpha</taxon>
        <taxon>Linotaeniidae</taxon>
        <taxon>Strigamia</taxon>
    </lineage>
</organism>
<dbReference type="InterPro" id="IPR036378">
    <property type="entry name" value="FAS1_dom_sf"/>
</dbReference>
<dbReference type="Gene3D" id="2.30.180.10">
    <property type="entry name" value="FAS1 domain"/>
    <property type="match status" value="1"/>
</dbReference>
<dbReference type="Pfam" id="PF02469">
    <property type="entry name" value="Fasciclin"/>
    <property type="match status" value="1"/>
</dbReference>
<sequence>FLALVLSHAVNGTFYSQGLRDGQWLTTISKYLVPIWVGVVSEGNSRRLDSINGQVRVLQADIPVDNGVIHVIDRPINPTELVDLFKCESDFL</sequence>
<dbReference type="EnsemblMetazoa" id="SMAR012092-RA">
    <property type="protein sequence ID" value="SMAR012092-PA"/>
    <property type="gene ID" value="SMAR012092"/>
</dbReference>
<accession>T1JE54</accession>
<protein>
    <recommendedName>
        <fullName evidence="1">FAS1 domain-containing protein</fullName>
    </recommendedName>
</protein>
<feature type="domain" description="FAS1" evidence="1">
    <location>
        <begin position="1"/>
        <end position="76"/>
    </location>
</feature>
<name>T1JE54_STRMM</name>
<evidence type="ECO:0000313" key="2">
    <source>
        <dbReference type="EnsemblMetazoa" id="SMAR012092-PA"/>
    </source>
</evidence>
<reference evidence="2" key="2">
    <citation type="submission" date="2015-02" db="UniProtKB">
        <authorList>
            <consortium name="EnsemblMetazoa"/>
        </authorList>
    </citation>
    <scope>IDENTIFICATION</scope>
</reference>
<dbReference type="InterPro" id="IPR000782">
    <property type="entry name" value="FAS1_domain"/>
</dbReference>
<evidence type="ECO:0000259" key="1">
    <source>
        <dbReference type="PROSITE" id="PS50213"/>
    </source>
</evidence>